<evidence type="ECO:0000313" key="1">
    <source>
        <dbReference type="EMBL" id="MXO67787.1"/>
    </source>
</evidence>
<protein>
    <submittedName>
        <fullName evidence="1">Uncharacterized protein</fullName>
    </submittedName>
</protein>
<dbReference type="EMBL" id="WTYO01000001">
    <property type="protein sequence ID" value="MXO67787.1"/>
    <property type="molecule type" value="Genomic_DNA"/>
</dbReference>
<reference evidence="1 2" key="1">
    <citation type="submission" date="2019-12" db="EMBL/GenBank/DDBJ databases">
        <title>Genomic-based taxomic classification of the family Erythrobacteraceae.</title>
        <authorList>
            <person name="Xu L."/>
        </authorList>
    </citation>
    <scope>NUCLEOTIDE SEQUENCE [LARGE SCALE GENOMIC DNA]</scope>
    <source>
        <strain evidence="1 2">H32</strain>
    </source>
</reference>
<comment type="caution">
    <text evidence="1">The sequence shown here is derived from an EMBL/GenBank/DDBJ whole genome shotgun (WGS) entry which is preliminary data.</text>
</comment>
<organism evidence="1 2">
    <name type="scientific">Pelagerythrobacter marinus</name>
    <dbReference type="NCBI Taxonomy" id="538382"/>
    <lineage>
        <taxon>Bacteria</taxon>
        <taxon>Pseudomonadati</taxon>
        <taxon>Pseudomonadota</taxon>
        <taxon>Alphaproteobacteria</taxon>
        <taxon>Sphingomonadales</taxon>
        <taxon>Erythrobacteraceae</taxon>
        <taxon>Pelagerythrobacter</taxon>
    </lineage>
</organism>
<accession>A0ABW9UWS2</accession>
<evidence type="ECO:0000313" key="2">
    <source>
        <dbReference type="Proteomes" id="UP000444401"/>
    </source>
</evidence>
<keyword evidence="2" id="KW-1185">Reference proteome</keyword>
<dbReference type="RefSeq" id="WP_160732413.1">
    <property type="nucleotide sequence ID" value="NZ_WTYO01000001.1"/>
</dbReference>
<sequence>MRWPLPPFLPDQLPRGDILTVCKNVYPAQNGYRPVGGFESISQPLPATFKGGASFISTGGGAFLLAGTSNGLVRLYSGVWSDLLTSLTVPSRWKFAQFGDYVVCVNGGITQQVNLPASSASAIAGAPTGTDVTVIGDHVIIAQPDGDNLKVAWSAFNDHTSWTPGVDQAGEQIMLTGGEVMGVAGGEYGVILQRQRLVRMSRTGDADAPFQFDEISTNFGCASKASIVQSGRTVFFLSDRGFIALDDGQAIRPIGNEKFDRSFREQLGEDAFENIWAAVDPKRTLVIWGIPGVVGTAWVYDWALDRASTIEMPFDGVFAGFENSIDLDALAVLYPDLDAMPYTLDDPRWSGGAPRLYFVQDGEVGTLEGQNMTATLKGGRFTPNPNRVTRLRAVWPDTDAIDGVTVNVTSAQRRGDAGIVDTGSNLQPSGRIPLQARGKYMDFETVIANDRWTYIEALELEQSAGGLR</sequence>
<name>A0ABW9UWS2_9SPHN</name>
<dbReference type="Proteomes" id="UP000444401">
    <property type="component" value="Unassembled WGS sequence"/>
</dbReference>
<proteinExistence type="predicted"/>
<gene>
    <name evidence="1" type="ORF">GRI72_02930</name>
</gene>